<evidence type="ECO:0000256" key="5">
    <source>
        <dbReference type="ARBA" id="ARBA00023049"/>
    </source>
</evidence>
<dbReference type="Proteomes" id="UP000748308">
    <property type="component" value="Unassembled WGS sequence"/>
</dbReference>
<keyword evidence="2" id="KW-0645">Protease</keyword>
<dbReference type="PANTHER" id="PTHR43690">
    <property type="entry name" value="NARDILYSIN"/>
    <property type="match status" value="1"/>
</dbReference>
<dbReference type="InterPro" id="IPR011765">
    <property type="entry name" value="Pept_M16_N"/>
</dbReference>
<keyword evidence="5" id="KW-0482">Metalloprotease</keyword>
<dbReference type="GO" id="GO:0008237">
    <property type="term" value="F:metallopeptidase activity"/>
    <property type="evidence" value="ECO:0007669"/>
    <property type="project" value="UniProtKB-KW"/>
</dbReference>
<comment type="caution">
    <text evidence="8">The sequence shown here is derived from an EMBL/GenBank/DDBJ whole genome shotgun (WGS) entry which is preliminary data.</text>
</comment>
<dbReference type="Gene3D" id="3.30.830.10">
    <property type="entry name" value="Metalloenzyme, LuxS/M16 peptidase-like"/>
    <property type="match status" value="2"/>
</dbReference>
<evidence type="ECO:0000256" key="4">
    <source>
        <dbReference type="ARBA" id="ARBA00022833"/>
    </source>
</evidence>
<dbReference type="InterPro" id="IPR011249">
    <property type="entry name" value="Metalloenz_LuxS/M16"/>
</dbReference>
<organism evidence="8 9">
    <name type="scientific">Eiseniibacteriota bacterium</name>
    <dbReference type="NCBI Taxonomy" id="2212470"/>
    <lineage>
        <taxon>Bacteria</taxon>
        <taxon>Candidatus Eiseniibacteriota</taxon>
    </lineage>
</organism>
<dbReference type="AlphaFoldDB" id="A0A938BR81"/>
<proteinExistence type="inferred from homology"/>
<keyword evidence="4" id="KW-0862">Zinc</keyword>
<evidence type="ECO:0000259" key="7">
    <source>
        <dbReference type="Pfam" id="PF05193"/>
    </source>
</evidence>
<name>A0A938BR81_UNCEI</name>
<reference evidence="8" key="1">
    <citation type="submission" date="2019-03" db="EMBL/GenBank/DDBJ databases">
        <title>Lake Tanganyika Metagenome-Assembled Genomes (MAGs).</title>
        <authorList>
            <person name="Tran P."/>
        </authorList>
    </citation>
    <scope>NUCLEOTIDE SEQUENCE</scope>
    <source>
        <strain evidence="8">M_DeepCast_400m_m2_100</strain>
    </source>
</reference>
<accession>A0A938BR81</accession>
<dbReference type="InterPro" id="IPR007863">
    <property type="entry name" value="Peptidase_M16_C"/>
</dbReference>
<evidence type="ECO:0000256" key="2">
    <source>
        <dbReference type="ARBA" id="ARBA00022670"/>
    </source>
</evidence>
<sequence length="511" mass="56600">MKRVSGRMRLAPALGLGLLAAVLAVPAQAGLLQHLRDSIQEFTLDNGLRFVVVERRDAPIFSFATCVNAGNVCEVTGTTGIAHMFEHMAFKGTETIGTRDFAAESRALDRVDEAWEAVLEERALGARADPARLAERIAAFDAAQAEALAYIVPNEFSAVLEENGAQSVNAFTGYDQTCYFYSLPSNRLELWARLEGDRMSRPVLREFYKERDVVRNEKRMRVESSPLGRFYSDFLTMAFKSHPYGVEPVGVTEDIESFRRADALEFFRRYYVSRNMTVVVVGDVALAEVRRLAQKYFLGVADAPAPWPVLAREPEHTAERRLIAREEANPMVMIGWLGPGLSDPEYPAAELLMQILGGGRSSRLYERLVKREKVATQAGAGTGMPGEKYPNQAVVFVTVSAGEDPLRAEQMVYEEIARLVADGPGEAELEKVKTAYLAGQIRQLRQPIGLALGLSMADQLRGHWGELFDHLDRISAVTAEEVRGLAGRLLTRERRTVGVMERKTSDGGQQG</sequence>
<gene>
    <name evidence="8" type="ORF">FJY75_09515</name>
</gene>
<feature type="domain" description="Peptidase M16 C-terminal" evidence="7">
    <location>
        <begin position="258"/>
        <end position="435"/>
    </location>
</feature>
<evidence type="ECO:0000313" key="8">
    <source>
        <dbReference type="EMBL" id="MBM3318075.1"/>
    </source>
</evidence>
<evidence type="ECO:0000256" key="3">
    <source>
        <dbReference type="ARBA" id="ARBA00022801"/>
    </source>
</evidence>
<protein>
    <submittedName>
        <fullName evidence="8">Insulinase family protein</fullName>
    </submittedName>
</protein>
<evidence type="ECO:0000259" key="6">
    <source>
        <dbReference type="Pfam" id="PF00675"/>
    </source>
</evidence>
<dbReference type="GO" id="GO:0046872">
    <property type="term" value="F:metal ion binding"/>
    <property type="evidence" value="ECO:0007669"/>
    <property type="project" value="InterPro"/>
</dbReference>
<dbReference type="SUPFAM" id="SSF63411">
    <property type="entry name" value="LuxS/MPP-like metallohydrolase"/>
    <property type="match status" value="2"/>
</dbReference>
<dbReference type="InterPro" id="IPR050626">
    <property type="entry name" value="Peptidase_M16"/>
</dbReference>
<comment type="similarity">
    <text evidence="1">Belongs to the peptidase M16 family.</text>
</comment>
<dbReference type="Pfam" id="PF00675">
    <property type="entry name" value="Peptidase_M16"/>
    <property type="match status" value="1"/>
</dbReference>
<dbReference type="Pfam" id="PF05193">
    <property type="entry name" value="Peptidase_M16_C"/>
    <property type="match status" value="1"/>
</dbReference>
<dbReference type="EMBL" id="VGIY01000255">
    <property type="protein sequence ID" value="MBM3318075.1"/>
    <property type="molecule type" value="Genomic_DNA"/>
</dbReference>
<evidence type="ECO:0000256" key="1">
    <source>
        <dbReference type="ARBA" id="ARBA00007261"/>
    </source>
</evidence>
<dbReference type="PANTHER" id="PTHR43690:SF17">
    <property type="entry name" value="PROTEIN YHJJ"/>
    <property type="match status" value="1"/>
</dbReference>
<feature type="domain" description="Peptidase M16 N-terminal" evidence="6">
    <location>
        <begin position="54"/>
        <end position="105"/>
    </location>
</feature>
<dbReference type="GO" id="GO:0006508">
    <property type="term" value="P:proteolysis"/>
    <property type="evidence" value="ECO:0007669"/>
    <property type="project" value="UniProtKB-KW"/>
</dbReference>
<evidence type="ECO:0000313" key="9">
    <source>
        <dbReference type="Proteomes" id="UP000748308"/>
    </source>
</evidence>
<keyword evidence="3" id="KW-0378">Hydrolase</keyword>